<dbReference type="SUPFAM" id="SSF48403">
    <property type="entry name" value="Ankyrin repeat"/>
    <property type="match status" value="2"/>
</dbReference>
<keyword evidence="5" id="KW-1185">Reference proteome</keyword>
<dbReference type="PROSITE" id="PS50297">
    <property type="entry name" value="ANK_REP_REGION"/>
    <property type="match status" value="2"/>
</dbReference>
<dbReference type="InterPro" id="IPR002110">
    <property type="entry name" value="Ankyrin_rpt"/>
</dbReference>
<feature type="repeat" description="ANK" evidence="3">
    <location>
        <begin position="142"/>
        <end position="175"/>
    </location>
</feature>
<dbReference type="PROSITE" id="PS50088">
    <property type="entry name" value="ANK_REPEAT"/>
    <property type="match status" value="2"/>
</dbReference>
<evidence type="ECO:0000256" key="3">
    <source>
        <dbReference type="PROSITE-ProRule" id="PRU00023"/>
    </source>
</evidence>
<dbReference type="InterPro" id="IPR051165">
    <property type="entry name" value="Multifunctional_ANK_Repeat"/>
</dbReference>
<dbReference type="Gene3D" id="1.25.40.20">
    <property type="entry name" value="Ankyrin repeat-containing domain"/>
    <property type="match status" value="4"/>
</dbReference>
<dbReference type="SMART" id="SM00248">
    <property type="entry name" value="ANK"/>
    <property type="match status" value="6"/>
</dbReference>
<evidence type="ECO:0000256" key="2">
    <source>
        <dbReference type="ARBA" id="ARBA00023043"/>
    </source>
</evidence>
<dbReference type="EMBL" id="FOMX01000017">
    <property type="protein sequence ID" value="SFE65309.1"/>
    <property type="molecule type" value="Genomic_DNA"/>
</dbReference>
<evidence type="ECO:0000256" key="1">
    <source>
        <dbReference type="ARBA" id="ARBA00022737"/>
    </source>
</evidence>
<dbReference type="Pfam" id="PF12796">
    <property type="entry name" value="Ank_2"/>
    <property type="match status" value="2"/>
</dbReference>
<proteinExistence type="predicted"/>
<feature type="repeat" description="ANK" evidence="3">
    <location>
        <begin position="376"/>
        <end position="401"/>
    </location>
</feature>
<name>A0A1I2CAE1_9BACT</name>
<dbReference type="Pfam" id="PF00023">
    <property type="entry name" value="Ank"/>
    <property type="match status" value="1"/>
</dbReference>
<dbReference type="OrthoDB" id="5515126at2"/>
<protein>
    <submittedName>
        <fullName evidence="4">Ankyrin repeat</fullName>
    </submittedName>
</protein>
<dbReference type="InterPro" id="IPR036770">
    <property type="entry name" value="Ankyrin_rpt-contain_sf"/>
</dbReference>
<evidence type="ECO:0000313" key="4">
    <source>
        <dbReference type="EMBL" id="SFE65309.1"/>
    </source>
</evidence>
<evidence type="ECO:0000313" key="5">
    <source>
        <dbReference type="Proteomes" id="UP000199400"/>
    </source>
</evidence>
<reference evidence="5" key="1">
    <citation type="submission" date="2016-10" db="EMBL/GenBank/DDBJ databases">
        <authorList>
            <person name="Varghese N."/>
            <person name="Submissions S."/>
        </authorList>
    </citation>
    <scope>NUCLEOTIDE SEQUENCE [LARGE SCALE GENOMIC DNA]</scope>
    <source>
        <strain evidence="5">ATCC 25963</strain>
    </source>
</reference>
<accession>A0A1I2CAE1</accession>
<keyword evidence="1" id="KW-0677">Repeat</keyword>
<dbReference type="PANTHER" id="PTHR24123:SF33">
    <property type="entry name" value="PROTEIN HOS4"/>
    <property type="match status" value="1"/>
</dbReference>
<organism evidence="4 5">
    <name type="scientific">Nannocystis exedens</name>
    <dbReference type="NCBI Taxonomy" id="54"/>
    <lineage>
        <taxon>Bacteria</taxon>
        <taxon>Pseudomonadati</taxon>
        <taxon>Myxococcota</taxon>
        <taxon>Polyangia</taxon>
        <taxon>Nannocystales</taxon>
        <taxon>Nannocystaceae</taxon>
        <taxon>Nannocystis</taxon>
    </lineage>
</organism>
<keyword evidence="2 3" id="KW-0040">ANK repeat</keyword>
<dbReference type="STRING" id="54.SAMN02745121_05009"/>
<dbReference type="Proteomes" id="UP000199400">
    <property type="component" value="Unassembled WGS sequence"/>
</dbReference>
<dbReference type="Pfam" id="PF21196">
    <property type="entry name" value="PcrA_UvrD_tudor"/>
    <property type="match status" value="1"/>
</dbReference>
<dbReference type="RefSeq" id="WP_096326753.1">
    <property type="nucleotide sequence ID" value="NZ_FOMX01000017.1"/>
</dbReference>
<sequence>MPIEPQLALVEAAADGHLDAIAAALARGAQVDGVAQLNRHGVVDPRTALYEAVRLLQVEAVRLLLARGARPENTPSALLRASFWRTLSPAFAAAPAGPGSLVLVAAGAHVYHVDAEERSRRTLAIVASLLAAGADATARDENGATALHHAARVGKQAEVARALLAAGVAADAVDRAGWSALDHASDAGFAEVLLDAGADPDGHAPEEGPLDRFFSGARLSRVEHRLRLTAQVAGRQIDLALLRLARGARATPGALFYAASCGRPELVEALLAAGADPRDSEPNGHTSALTAAVRAGDRRAVEAIVTAGAPIDASAFWGTRSRAGAAIFAWLAARTDRATISEGLVCTAGTASAEEVAALLDAGADVEHTHNLGGVDGWTALHSAASQGNADAVRVLLARGATDRRGPEGKTALALARRSSAPDSRACSTLLAAEARQKSPPPPRVVDPLAVGERVTHAKFGLGTIVAAEGPAGEQRKLTIDFGGIRRVLLAKFVAPA</sequence>
<dbReference type="PANTHER" id="PTHR24123">
    <property type="entry name" value="ANKYRIN REPEAT-CONTAINING"/>
    <property type="match status" value="1"/>
</dbReference>
<dbReference type="AlphaFoldDB" id="A0A1I2CAE1"/>
<gene>
    <name evidence="4" type="ORF">SAMN02745121_05009</name>
</gene>